<keyword evidence="8" id="KW-1185">Reference proteome</keyword>
<dbReference type="InterPro" id="IPR050953">
    <property type="entry name" value="N4_N6_ade-DNA_methylase"/>
</dbReference>
<dbReference type="InterPro" id="IPR046816">
    <property type="entry name" value="MmeI_Mtase"/>
</dbReference>
<dbReference type="Gene3D" id="3.40.50.150">
    <property type="entry name" value="Vaccinia Virus protein VP39"/>
    <property type="match status" value="1"/>
</dbReference>
<sequence>MKKWRNVELKERSASQSHFNDLCALLGILDPVSADPKGEWFTFEKGANKTSGGNGWADVWRRECFGWEYKGRHANLDKAYAQLLQYSVALENPPLLIVSDMNRIVIRTNWTNSVQETHEIALDDLNDGAVRDRLKAAFLDPEQFKPAQSRQDLTEETAREFASIAQRLRDRGHEPQRVAHFVNQLVFCMFAEDVGLLPDHLFTKMLTASRMRPERFEGNAAKLFGAMAEGGDIDFTPIDWFNGGLFADNSALPVSSEDIGQLLSAARRDWSQIDPSILGTLFERGLDPAKRSQLGAHYTDRDKIMMIVRPVIIEPLEAEWAEALAKMTALVENAPRETREKLLRGAELGKRTRALGEAQAIHAAFIERLANFRVLDPACGSGNFLYVVLKALKDIEHRANLDAEALGLSRGFPRVGPECVLGIELNPYAAELARVSVWIGEIQWMRRNGFDAAKNPILRPLDTIECGDAVLNDDGTRAEWPTADVVVGNPPFLGNKKMIAELSEGYTVALRKAWPELPGGVDLVCYWFAAAWSMMAGGRLQRAGLVSTNSIRGGANRQALKPIVEHGRIFEAWSDEGWTVDGAAVRVSMVCFGKSQNLSARLNGAPVASIFADLSAEQRGFDLTSAERLRDNRGVAFQGPVKVGPFDIDEDLAYHWLSLPTNPNGRRNSDVVRPLLNGMDITRRSSGRWIVDFGTLAEAEAAMYEAPFEYALATVKPFRDQNRREKRRLFWWHHGETVPGIKRATIGLKRAIFTPRVAKHRIFVWAASLVVPDSAVVAIARDDDTTFGILHSRFHELWSLRMGTFLGVGNDPRYTPSTTFETFPFPAGLTPNIRAADYADDPRGQAIAAAAAQLNDLREKWLNPADLVVREPEVVLGYPDRFLPRDEAAAKELKKRTLTNLYNARPQWLVNAHAALDTAVADAYGWGEDWRAGRLEEDEILARLFALNQSRSTETS</sequence>
<dbReference type="GO" id="GO:0008168">
    <property type="term" value="F:methyltransferase activity"/>
    <property type="evidence" value="ECO:0007669"/>
    <property type="project" value="UniProtKB-KW"/>
</dbReference>
<name>A0ABT0DUL3_9SPHN</name>
<dbReference type="Proteomes" id="UP001203512">
    <property type="component" value="Unassembled WGS sequence"/>
</dbReference>
<dbReference type="InterPro" id="IPR002052">
    <property type="entry name" value="DNA_methylase_N6_adenine_CS"/>
</dbReference>
<dbReference type="InterPro" id="IPR029063">
    <property type="entry name" value="SAM-dependent_MTases_sf"/>
</dbReference>
<dbReference type="Pfam" id="PF20465">
    <property type="entry name" value="MmeI_hel"/>
    <property type="match status" value="1"/>
</dbReference>
<reference evidence="7 8" key="1">
    <citation type="submission" date="2022-04" db="EMBL/GenBank/DDBJ databases">
        <authorList>
            <person name="Huq M.A."/>
        </authorList>
    </citation>
    <scope>NUCLEOTIDE SEQUENCE [LARGE SCALE GENOMIC DNA]</scope>
    <source>
        <strain evidence="7 8">MAH-33</strain>
    </source>
</reference>
<feature type="domain" description="MmeI-like DNA-methyltransferase" evidence="6">
    <location>
        <begin position="363"/>
        <end position="594"/>
    </location>
</feature>
<comment type="catalytic activity">
    <reaction evidence="4">
        <text>a 2'-deoxyadenosine in DNA + S-adenosyl-L-methionine = an N(6)-methyl-2'-deoxyadenosine in DNA + S-adenosyl-L-homocysteine + H(+)</text>
        <dbReference type="Rhea" id="RHEA:15197"/>
        <dbReference type="Rhea" id="RHEA-COMP:12418"/>
        <dbReference type="Rhea" id="RHEA-COMP:12419"/>
        <dbReference type="ChEBI" id="CHEBI:15378"/>
        <dbReference type="ChEBI" id="CHEBI:57856"/>
        <dbReference type="ChEBI" id="CHEBI:59789"/>
        <dbReference type="ChEBI" id="CHEBI:90615"/>
        <dbReference type="ChEBI" id="CHEBI:90616"/>
        <dbReference type="EC" id="2.1.1.72"/>
    </reaction>
</comment>
<evidence type="ECO:0000313" key="8">
    <source>
        <dbReference type="Proteomes" id="UP001203512"/>
    </source>
</evidence>
<evidence type="ECO:0000256" key="3">
    <source>
        <dbReference type="ARBA" id="ARBA00022679"/>
    </source>
</evidence>
<keyword evidence="3" id="KW-0808">Transferase</keyword>
<dbReference type="GO" id="GO:0032259">
    <property type="term" value="P:methylation"/>
    <property type="evidence" value="ECO:0007669"/>
    <property type="project" value="UniProtKB-KW"/>
</dbReference>
<protein>
    <recommendedName>
        <fullName evidence="1">site-specific DNA-methyltransferase (adenine-specific)</fullName>
        <ecNumber evidence="1">2.1.1.72</ecNumber>
    </recommendedName>
</protein>
<accession>A0ABT0DUL3</accession>
<evidence type="ECO:0000259" key="6">
    <source>
        <dbReference type="Pfam" id="PF20473"/>
    </source>
</evidence>
<organism evidence="7 8">
    <name type="scientific">Sphingobium agri</name>
    <dbReference type="NCBI Taxonomy" id="2933566"/>
    <lineage>
        <taxon>Bacteria</taxon>
        <taxon>Pseudomonadati</taxon>
        <taxon>Pseudomonadota</taxon>
        <taxon>Alphaproteobacteria</taxon>
        <taxon>Sphingomonadales</taxon>
        <taxon>Sphingomonadaceae</taxon>
        <taxon>Sphingobium</taxon>
    </lineage>
</organism>
<keyword evidence="2 7" id="KW-0489">Methyltransferase</keyword>
<dbReference type="InterPro" id="IPR046819">
    <property type="entry name" value="MmeI_hel"/>
</dbReference>
<evidence type="ECO:0000313" key="7">
    <source>
        <dbReference type="EMBL" id="MCK0530803.1"/>
    </source>
</evidence>
<dbReference type="EMBL" id="JALKHS010000006">
    <property type="protein sequence ID" value="MCK0530803.1"/>
    <property type="molecule type" value="Genomic_DNA"/>
</dbReference>
<dbReference type="PRINTS" id="PR00507">
    <property type="entry name" value="N12N6MTFRASE"/>
</dbReference>
<comment type="caution">
    <text evidence="7">The sequence shown here is derived from an EMBL/GenBank/DDBJ whole genome shotgun (WGS) entry which is preliminary data.</text>
</comment>
<dbReference type="SUPFAM" id="SSF53335">
    <property type="entry name" value="S-adenosyl-L-methionine-dependent methyltransferases"/>
    <property type="match status" value="1"/>
</dbReference>
<dbReference type="Pfam" id="PF20473">
    <property type="entry name" value="MmeI_Mtase"/>
    <property type="match status" value="1"/>
</dbReference>
<evidence type="ECO:0000256" key="1">
    <source>
        <dbReference type="ARBA" id="ARBA00011900"/>
    </source>
</evidence>
<dbReference type="EC" id="2.1.1.72" evidence="1"/>
<evidence type="ECO:0000259" key="5">
    <source>
        <dbReference type="Pfam" id="PF20465"/>
    </source>
</evidence>
<evidence type="ECO:0000256" key="4">
    <source>
        <dbReference type="ARBA" id="ARBA00047942"/>
    </source>
</evidence>
<dbReference type="PANTHER" id="PTHR33841:SF1">
    <property type="entry name" value="DNA METHYLTRANSFERASE A"/>
    <property type="match status" value="1"/>
</dbReference>
<dbReference type="PANTHER" id="PTHR33841">
    <property type="entry name" value="DNA METHYLTRANSFERASE YEEA-RELATED"/>
    <property type="match status" value="1"/>
</dbReference>
<feature type="domain" description="MmeI-like helicase spacer" evidence="5">
    <location>
        <begin position="177"/>
        <end position="246"/>
    </location>
</feature>
<gene>
    <name evidence="7" type="ORF">MU848_04300</name>
</gene>
<proteinExistence type="predicted"/>
<dbReference type="RefSeq" id="WP_247230407.1">
    <property type="nucleotide sequence ID" value="NZ_JALKHS010000006.1"/>
</dbReference>
<evidence type="ECO:0000256" key="2">
    <source>
        <dbReference type="ARBA" id="ARBA00022603"/>
    </source>
</evidence>
<dbReference type="PROSITE" id="PS00092">
    <property type="entry name" value="N6_MTASE"/>
    <property type="match status" value="1"/>
</dbReference>